<protein>
    <submittedName>
        <fullName evidence="1">Uncharacterized protein</fullName>
    </submittedName>
</protein>
<evidence type="ECO:0000313" key="1">
    <source>
        <dbReference type="EMBL" id="RHY22677.1"/>
    </source>
</evidence>
<dbReference type="AlphaFoldDB" id="A0A418AIP6"/>
<evidence type="ECO:0000313" key="2">
    <source>
        <dbReference type="Proteomes" id="UP000285060"/>
    </source>
</evidence>
<name>A0A418AIP6_9STRA</name>
<dbReference type="Proteomes" id="UP000285060">
    <property type="component" value="Unassembled WGS sequence"/>
</dbReference>
<organism evidence="1 2">
    <name type="scientific">Aphanomyces invadans</name>
    <dbReference type="NCBI Taxonomy" id="157072"/>
    <lineage>
        <taxon>Eukaryota</taxon>
        <taxon>Sar</taxon>
        <taxon>Stramenopiles</taxon>
        <taxon>Oomycota</taxon>
        <taxon>Saprolegniomycetes</taxon>
        <taxon>Saprolegniales</taxon>
        <taxon>Verrucalvaceae</taxon>
        <taxon>Aphanomyces</taxon>
    </lineage>
</organism>
<accession>A0A418AIP6</accession>
<proteinExistence type="predicted"/>
<comment type="caution">
    <text evidence="1">The sequence shown here is derived from an EMBL/GenBank/DDBJ whole genome shotgun (WGS) entry which is preliminary data.</text>
</comment>
<reference evidence="1 2" key="1">
    <citation type="submission" date="2018-08" db="EMBL/GenBank/DDBJ databases">
        <title>Aphanomyces genome sequencing and annotation.</title>
        <authorList>
            <person name="Minardi D."/>
            <person name="Oidtmann B."/>
            <person name="Van Der Giezen M."/>
            <person name="Studholme D.J."/>
        </authorList>
    </citation>
    <scope>NUCLEOTIDE SEQUENCE [LARGE SCALE GENOMIC DNA]</scope>
    <source>
        <strain evidence="1 2">NJM0002</strain>
    </source>
</reference>
<sequence length="583" mass="64845">MCRCFPHCCPTHSHGKFCTTSIDLKLTDVDSPVPNVLAFARFQEATTRVFQAGDVAKREMVFQLHHEPGGWHYGWVGSANQVHRACLHRFVVPTTCSWSPLKRHRQGYVVEWHDSTKLRVVVSTASPPFIIMSYRRACYACQKHRPQKDGKPSDAVLECVCDGAFNLDRSTASSEGTVVVGPAGRSDRITDDSLDDVAAIERHLRVFMAFISVPSIHFFSAQLPTLDDCIRSGLVHPMVAAHDLRTDDLPPLHVPLSIVRPDVAAPLVADANLESLKALCALSTVTFAAFKLNAKLFSDNAERLLDRDALYDAYVEWIELCHHAMADRLERFNTSVAQLTDAIIHATTTHHDEWKPLSTSITALLDDPRGSTTPEFDYFVAQLREAENHPPLRSAFPSSKSPFDGRWMYYTTTSVVYAASTSPELDFSLATFLRCVTMGYSFQLRVMRSDLSLFDTVWAEFTLDSTARVFRVFPNGESSMARLSGHLHGDYIGRVANTDEICMDLFSWPLDGCTTIHRITVKLQPTHHPSELAVSFAVGVATSVAGDPPPDYSVLSASDRYTSYVAHDETAIANVQALYRLCT</sequence>
<keyword evidence="2" id="KW-1185">Reference proteome</keyword>
<dbReference type="EMBL" id="QUSY01002029">
    <property type="protein sequence ID" value="RHY22677.1"/>
    <property type="molecule type" value="Genomic_DNA"/>
</dbReference>
<gene>
    <name evidence="1" type="ORF">DYB32_009431</name>
</gene>
<dbReference type="VEuPathDB" id="FungiDB:H310_04317"/>